<dbReference type="Gene3D" id="2.60.40.4100">
    <property type="entry name" value="Zona pellucida, ZP-C domain"/>
    <property type="match status" value="1"/>
</dbReference>
<evidence type="ECO:0000313" key="5">
    <source>
        <dbReference type="Proteomes" id="UP001519460"/>
    </source>
</evidence>
<dbReference type="SUPFAM" id="SSF57196">
    <property type="entry name" value="EGF/Laminin"/>
    <property type="match status" value="1"/>
</dbReference>
<name>A0ABD0LVJ8_9CAEN</name>
<gene>
    <name evidence="4" type="ORF">BaRGS_00005313</name>
</gene>
<accession>A0ABD0LVJ8</accession>
<dbReference type="Gene3D" id="2.60.40.3210">
    <property type="entry name" value="Zona pellucida, ZP-N domain"/>
    <property type="match status" value="1"/>
</dbReference>
<dbReference type="PROSITE" id="PS51034">
    <property type="entry name" value="ZP_2"/>
    <property type="match status" value="1"/>
</dbReference>
<comment type="caution">
    <text evidence="4">The sequence shown here is derived from an EMBL/GenBank/DDBJ whole genome shotgun (WGS) entry which is preliminary data.</text>
</comment>
<dbReference type="PANTHER" id="PTHR14002">
    <property type="entry name" value="ENDOGLIN/TGF-BETA RECEPTOR TYPE III"/>
    <property type="match status" value="1"/>
</dbReference>
<dbReference type="AlphaFoldDB" id="A0ABD0LVJ8"/>
<sequence>MITAMLCSLSTLDVNECHSQNGGCSDVCVNMDGGYSCECPARELQLGPDNHTCSAIGEEVICGADSMVLTFEKVHYQSLHKEHLTLSDMIGTTIIYKNVVRSQEEVVDGIISRVKEVEIPFQCVMTLEEGIDVPIAVDTGELHFLLEGTGTHNVDLQFSNNGTFHPGQGVVSVYPGQNIWAKANLHTADPDLVVAISNCSATNSSNHNSTSTPYTIMTKGCAVDSTLFLVNTTDLTEQQFVMEAFKFLDNSPDVIFHCDVELCDRGDEHSFCAQGCANTP</sequence>
<dbReference type="InterPro" id="IPR055355">
    <property type="entry name" value="ZP-C"/>
</dbReference>
<dbReference type="InterPro" id="IPR018097">
    <property type="entry name" value="EGF_Ca-bd_CS"/>
</dbReference>
<dbReference type="InterPro" id="IPR001507">
    <property type="entry name" value="ZP_dom"/>
</dbReference>
<evidence type="ECO:0000259" key="3">
    <source>
        <dbReference type="PROSITE" id="PS51034"/>
    </source>
</evidence>
<keyword evidence="5" id="KW-1185">Reference proteome</keyword>
<dbReference type="PANTHER" id="PTHR14002:SF43">
    <property type="entry name" value="DELTA-LIKE PROTEIN"/>
    <property type="match status" value="1"/>
</dbReference>
<protein>
    <recommendedName>
        <fullName evidence="3">ZP domain-containing protein</fullName>
    </recommendedName>
</protein>
<evidence type="ECO:0000313" key="4">
    <source>
        <dbReference type="EMBL" id="KAK7503392.1"/>
    </source>
</evidence>
<dbReference type="InterPro" id="IPR001881">
    <property type="entry name" value="EGF-like_Ca-bd_dom"/>
</dbReference>
<dbReference type="CDD" id="cd00054">
    <property type="entry name" value="EGF_CA"/>
    <property type="match status" value="1"/>
</dbReference>
<dbReference type="InterPro" id="IPR042235">
    <property type="entry name" value="ZP-C_dom"/>
</dbReference>
<evidence type="ECO:0000256" key="2">
    <source>
        <dbReference type="ARBA" id="ARBA00023157"/>
    </source>
</evidence>
<keyword evidence="2" id="KW-1015">Disulfide bond</keyword>
<dbReference type="SMART" id="SM00179">
    <property type="entry name" value="EGF_CA"/>
    <property type="match status" value="1"/>
</dbReference>
<keyword evidence="1" id="KW-0732">Signal</keyword>
<dbReference type="PROSITE" id="PS01187">
    <property type="entry name" value="EGF_CA"/>
    <property type="match status" value="1"/>
</dbReference>
<feature type="domain" description="ZP" evidence="3">
    <location>
        <begin position="16"/>
        <end position="279"/>
    </location>
</feature>
<dbReference type="SMART" id="SM00241">
    <property type="entry name" value="ZP"/>
    <property type="match status" value="1"/>
</dbReference>
<dbReference type="Proteomes" id="UP001519460">
    <property type="component" value="Unassembled WGS sequence"/>
</dbReference>
<dbReference type="EMBL" id="JACVVK020000020">
    <property type="protein sequence ID" value="KAK7503392.1"/>
    <property type="molecule type" value="Genomic_DNA"/>
</dbReference>
<dbReference type="Gene3D" id="2.10.25.10">
    <property type="entry name" value="Laminin"/>
    <property type="match status" value="1"/>
</dbReference>
<dbReference type="Pfam" id="PF00100">
    <property type="entry name" value="Zona_pellucida"/>
    <property type="match status" value="1"/>
</dbReference>
<organism evidence="4 5">
    <name type="scientific">Batillaria attramentaria</name>
    <dbReference type="NCBI Taxonomy" id="370345"/>
    <lineage>
        <taxon>Eukaryota</taxon>
        <taxon>Metazoa</taxon>
        <taxon>Spiralia</taxon>
        <taxon>Lophotrochozoa</taxon>
        <taxon>Mollusca</taxon>
        <taxon>Gastropoda</taxon>
        <taxon>Caenogastropoda</taxon>
        <taxon>Sorbeoconcha</taxon>
        <taxon>Cerithioidea</taxon>
        <taxon>Batillariidae</taxon>
        <taxon>Batillaria</taxon>
    </lineage>
</organism>
<evidence type="ECO:0000256" key="1">
    <source>
        <dbReference type="ARBA" id="ARBA00022729"/>
    </source>
</evidence>
<proteinExistence type="predicted"/>
<reference evidence="4 5" key="1">
    <citation type="journal article" date="2023" name="Sci. Data">
        <title>Genome assembly of the Korean intertidal mud-creeper Batillaria attramentaria.</title>
        <authorList>
            <person name="Patra A.K."/>
            <person name="Ho P.T."/>
            <person name="Jun S."/>
            <person name="Lee S.J."/>
            <person name="Kim Y."/>
            <person name="Won Y.J."/>
        </authorList>
    </citation>
    <scope>NUCLEOTIDE SEQUENCE [LARGE SCALE GENOMIC DNA]</scope>
    <source>
        <strain evidence="4">Wonlab-2016</strain>
    </source>
</reference>